<evidence type="ECO:0000313" key="1">
    <source>
        <dbReference type="EMBL" id="OWM67191.1"/>
    </source>
</evidence>
<gene>
    <name evidence="1" type="ORF">CDL15_Pgr000643</name>
</gene>
<protein>
    <submittedName>
        <fullName evidence="1">Uncharacterized protein</fullName>
    </submittedName>
</protein>
<accession>A0A218W4N2</accession>
<comment type="caution">
    <text evidence="1">The sequence shown here is derived from an EMBL/GenBank/DDBJ whole genome shotgun (WGS) entry which is preliminary data.</text>
</comment>
<organism evidence="1 2">
    <name type="scientific">Punica granatum</name>
    <name type="common">Pomegranate</name>
    <dbReference type="NCBI Taxonomy" id="22663"/>
    <lineage>
        <taxon>Eukaryota</taxon>
        <taxon>Viridiplantae</taxon>
        <taxon>Streptophyta</taxon>
        <taxon>Embryophyta</taxon>
        <taxon>Tracheophyta</taxon>
        <taxon>Spermatophyta</taxon>
        <taxon>Magnoliopsida</taxon>
        <taxon>eudicotyledons</taxon>
        <taxon>Gunneridae</taxon>
        <taxon>Pentapetalae</taxon>
        <taxon>rosids</taxon>
        <taxon>malvids</taxon>
        <taxon>Myrtales</taxon>
        <taxon>Lythraceae</taxon>
        <taxon>Punica</taxon>
    </lineage>
</organism>
<reference evidence="2" key="1">
    <citation type="journal article" date="2017" name="Plant J.">
        <title>The pomegranate (Punica granatum L.) genome and the genomics of punicalagin biosynthesis.</title>
        <authorList>
            <person name="Qin G."/>
            <person name="Xu C."/>
            <person name="Ming R."/>
            <person name="Tang H."/>
            <person name="Guyot R."/>
            <person name="Kramer E.M."/>
            <person name="Hu Y."/>
            <person name="Yi X."/>
            <person name="Qi Y."/>
            <person name="Xu X."/>
            <person name="Gao Z."/>
            <person name="Pan H."/>
            <person name="Jian J."/>
            <person name="Tian Y."/>
            <person name="Yue Z."/>
            <person name="Xu Y."/>
        </authorList>
    </citation>
    <scope>NUCLEOTIDE SEQUENCE [LARGE SCALE GENOMIC DNA]</scope>
    <source>
        <strain evidence="2">cv. Dabenzi</strain>
    </source>
</reference>
<dbReference type="EMBL" id="MTKT01005400">
    <property type="protein sequence ID" value="OWM67191.1"/>
    <property type="molecule type" value="Genomic_DNA"/>
</dbReference>
<sequence>MAKLASPSCAVWALLEAHQEVGITRTPRWPDPACLLEWRSLYTIPQVNAEKGRGRCASSLDLGRHGRN</sequence>
<proteinExistence type="predicted"/>
<evidence type="ECO:0000313" key="2">
    <source>
        <dbReference type="Proteomes" id="UP000197138"/>
    </source>
</evidence>
<dbReference type="AlphaFoldDB" id="A0A218W4N2"/>
<dbReference type="Proteomes" id="UP000197138">
    <property type="component" value="Unassembled WGS sequence"/>
</dbReference>
<name>A0A218W4N2_PUNGR</name>